<feature type="region of interest" description="Disordered" evidence="4">
    <location>
        <begin position="817"/>
        <end position="912"/>
    </location>
</feature>
<dbReference type="Pfam" id="PF02263">
    <property type="entry name" value="GBP"/>
    <property type="match status" value="1"/>
</dbReference>
<dbReference type="Proteomes" id="UP000887575">
    <property type="component" value="Unassembled WGS sequence"/>
</dbReference>
<evidence type="ECO:0000256" key="1">
    <source>
        <dbReference type="ARBA" id="ARBA00022741"/>
    </source>
</evidence>
<evidence type="ECO:0000259" key="5">
    <source>
        <dbReference type="PROSITE" id="PS51715"/>
    </source>
</evidence>
<feature type="region of interest" description="Disordered" evidence="4">
    <location>
        <begin position="133"/>
        <end position="156"/>
    </location>
</feature>
<keyword evidence="2" id="KW-0342">GTP-binding</keyword>
<dbReference type="InterPro" id="IPR027417">
    <property type="entry name" value="P-loop_NTPase"/>
</dbReference>
<feature type="compositionally biased region" description="Basic and acidic residues" evidence="4">
    <location>
        <begin position="785"/>
        <end position="801"/>
    </location>
</feature>
<evidence type="ECO:0000256" key="2">
    <source>
        <dbReference type="ARBA" id="ARBA00023134"/>
    </source>
</evidence>
<proteinExistence type="inferred from homology"/>
<dbReference type="PROSITE" id="PS51715">
    <property type="entry name" value="G_GB1_RHD3"/>
    <property type="match status" value="1"/>
</dbReference>
<evidence type="ECO:0000256" key="3">
    <source>
        <dbReference type="PROSITE-ProRule" id="PRU01052"/>
    </source>
</evidence>
<name>A0AAF3F037_9BILA</name>
<dbReference type="GO" id="GO:0005525">
    <property type="term" value="F:GTP binding"/>
    <property type="evidence" value="ECO:0007669"/>
    <property type="project" value="UniProtKB-KW"/>
</dbReference>
<dbReference type="SUPFAM" id="SSF52540">
    <property type="entry name" value="P-loop containing nucleoside triphosphate hydrolases"/>
    <property type="match status" value="1"/>
</dbReference>
<dbReference type="InterPro" id="IPR030386">
    <property type="entry name" value="G_GB1_RHD3_dom"/>
</dbReference>
<dbReference type="AlphaFoldDB" id="A0AAF3F037"/>
<keyword evidence="6" id="KW-1185">Reference proteome</keyword>
<dbReference type="InterPro" id="IPR015894">
    <property type="entry name" value="Guanylate-bd_N"/>
</dbReference>
<feature type="domain" description="GB1/RHD3-type G" evidence="5">
    <location>
        <begin position="191"/>
        <end position="431"/>
    </location>
</feature>
<accession>A0AAF3F037</accession>
<comment type="similarity">
    <text evidence="3">Belongs to the TRAFAC class dynamin-like GTPase superfamily. GB1/RHD3 GTPase family.</text>
</comment>
<evidence type="ECO:0000256" key="4">
    <source>
        <dbReference type="SAM" id="MobiDB-lite"/>
    </source>
</evidence>
<protein>
    <recommendedName>
        <fullName evidence="5">GB1/RHD3-type G domain-containing protein</fullName>
    </recommendedName>
</protein>
<evidence type="ECO:0000313" key="7">
    <source>
        <dbReference type="WBParaSite" id="MBELARI_LOCUS19872"/>
    </source>
</evidence>
<sequence>MPRTRSQSESSSSEWEVENGVEREVPITDDVDLIFGNYLDQLKVIDHFPNESEETREACRYQAQEDLFSAVGKLDNVNKALKKVNYLLQRKRSTDLNPQILEEMHRLKIKQQQQLEGSSVELIEERVQVLDDTATETSAEGNEDPQPNPGDDKKPNIEAETNLVQLFDITEDGETIFKKEVLDDLCDQIGDRPVSIISTAGKFRQGKTFWNNVLLKGLQQGKADFKPTDYIGGHDGIRFQSGYIRHTKGIMVWPKVFIRKDKEGKELAVILMDTQGTFDTTSDMIDSAIIFSISLLMSSIKIFNVRTQIDAQDLDSLNLFLAFSQRTDERAGQHFIIMIRDALESGFQPSYIETLQAQTRRAPELKKLLEGIFSAFEKVECFMAKTPSEHVLSASGEIRAQDCGDRFLGDLCECANHVLENLVPKTFMGNHLTGNTLKRYVENLVDHIKENNHKAIGSAFQATSELFFEKAKAAAAEYFAAAHDQLMRESGHQPINPKVYEKTLKKFVDEALQEYSSKPLFGTQEVKEKTFLAMKESLEAKCQEKLLSNRSRFRDFLMADAVQQSSELYEKGMKPDFGDSLLGKATVEQVKARHEKAFPEAMSLFENAVEPFNDEVDLIESKRNLLTKMILTRFEDLQSDNLVVQVNASLDSMINTLADNYGKHLKEQVTSVKKLDEIGMFIERGMNALNTNFEANKAQFIIDISQLMPKIDLNMLRQMIDNFKDAKGALFKRCEDYFESEVRAHFNMERLKNKMIDMRHRQNEAQKKLQAQQGRIQEQLTDTKQQLDDEKRKREAAEKGSDLNPIFLLLKQMNEQTQQQLENAREERQRKEMREAQEEANRIEKEVNEARIRMEQQRADNERKERNREEDRKEREAERVRKEVNDRVEETKKRQEKAAAEQKERERERAEREKGFIRRVWGWMY</sequence>
<dbReference type="PANTHER" id="PTHR10751">
    <property type="entry name" value="GUANYLATE BINDING PROTEIN"/>
    <property type="match status" value="1"/>
</dbReference>
<feature type="region of interest" description="Disordered" evidence="4">
    <location>
        <begin position="762"/>
        <end position="804"/>
    </location>
</feature>
<dbReference type="WBParaSite" id="MBELARI_LOCUS19872">
    <property type="protein sequence ID" value="MBELARI_LOCUS19872"/>
    <property type="gene ID" value="MBELARI_LOCUS19872"/>
</dbReference>
<reference evidence="7" key="1">
    <citation type="submission" date="2024-02" db="UniProtKB">
        <authorList>
            <consortium name="WormBaseParasite"/>
        </authorList>
    </citation>
    <scope>IDENTIFICATION</scope>
</reference>
<feature type="compositionally biased region" description="Polar residues" evidence="4">
    <location>
        <begin position="769"/>
        <end position="784"/>
    </location>
</feature>
<dbReference type="GO" id="GO:0003924">
    <property type="term" value="F:GTPase activity"/>
    <property type="evidence" value="ECO:0007669"/>
    <property type="project" value="InterPro"/>
</dbReference>
<feature type="region of interest" description="Disordered" evidence="4">
    <location>
        <begin position="1"/>
        <end position="21"/>
    </location>
</feature>
<keyword evidence="1" id="KW-0547">Nucleotide-binding</keyword>
<evidence type="ECO:0000313" key="6">
    <source>
        <dbReference type="Proteomes" id="UP000887575"/>
    </source>
</evidence>
<organism evidence="6 7">
    <name type="scientific">Mesorhabditis belari</name>
    <dbReference type="NCBI Taxonomy" id="2138241"/>
    <lineage>
        <taxon>Eukaryota</taxon>
        <taxon>Metazoa</taxon>
        <taxon>Ecdysozoa</taxon>
        <taxon>Nematoda</taxon>
        <taxon>Chromadorea</taxon>
        <taxon>Rhabditida</taxon>
        <taxon>Rhabditina</taxon>
        <taxon>Rhabditomorpha</taxon>
        <taxon>Rhabditoidea</taxon>
        <taxon>Rhabditidae</taxon>
        <taxon>Mesorhabditinae</taxon>
        <taxon>Mesorhabditis</taxon>
    </lineage>
</organism>
<feature type="compositionally biased region" description="Basic and acidic residues" evidence="4">
    <location>
        <begin position="823"/>
        <end position="912"/>
    </location>
</feature>
<dbReference type="Gene3D" id="3.40.50.300">
    <property type="entry name" value="P-loop containing nucleotide triphosphate hydrolases"/>
    <property type="match status" value="1"/>
</dbReference>